<dbReference type="EMBL" id="PPEA01000348">
    <property type="protein sequence ID" value="PQM47361.1"/>
    <property type="molecule type" value="Genomic_DNA"/>
</dbReference>
<reference evidence="1 2" key="1">
    <citation type="journal article" date="2017" name="Int. J. Syst. Evol. Microbiol.">
        <title>Mycobacterium talmoniae sp. nov., a slowly growing mycobacterium isolated from human respiratory samples.</title>
        <authorList>
            <person name="Davidson R.M."/>
            <person name="DeGroote M.A."/>
            <person name="Marola J.L."/>
            <person name="Buss S."/>
            <person name="Jones V."/>
            <person name="McNeil M.R."/>
            <person name="Freifeld A.G."/>
            <person name="Elaine Epperson L."/>
            <person name="Hasan N.A."/>
            <person name="Jackson M."/>
            <person name="Iwen P.C."/>
            <person name="Salfinger M."/>
            <person name="Strong M."/>
        </authorList>
    </citation>
    <scope>NUCLEOTIDE SEQUENCE [LARGE SCALE GENOMIC DNA]</scope>
    <source>
        <strain evidence="1 2">ATCC BAA-2683</strain>
    </source>
</reference>
<organism evidence="1 2">
    <name type="scientific">Mycobacterium talmoniae</name>
    <dbReference type="NCBI Taxonomy" id="1858794"/>
    <lineage>
        <taxon>Bacteria</taxon>
        <taxon>Bacillati</taxon>
        <taxon>Actinomycetota</taxon>
        <taxon>Actinomycetes</taxon>
        <taxon>Mycobacteriales</taxon>
        <taxon>Mycobacteriaceae</taxon>
        <taxon>Mycobacterium</taxon>
    </lineage>
</organism>
<evidence type="ECO:0000313" key="1">
    <source>
        <dbReference type="EMBL" id="PQM47361.1"/>
    </source>
</evidence>
<proteinExistence type="predicted"/>
<name>A0A2S8BKY7_9MYCO</name>
<dbReference type="AlphaFoldDB" id="A0A2S8BKY7"/>
<evidence type="ECO:0000313" key="2">
    <source>
        <dbReference type="Proteomes" id="UP000238296"/>
    </source>
</evidence>
<accession>A0A2S8BKY7</accession>
<comment type="caution">
    <text evidence="1">The sequence shown here is derived from an EMBL/GenBank/DDBJ whole genome shotgun (WGS) entry which is preliminary data.</text>
</comment>
<sequence length="58" mass="6141">MAPIALAFSSSSVKVCTAKSACTASLVTSSTWRRCSSVNGPCQLKSNRRYPGRFSDPA</sequence>
<gene>
    <name evidence="1" type="ORF">C1Y40_02438</name>
</gene>
<protein>
    <submittedName>
        <fullName evidence="1">Uncharacterized protein</fullName>
    </submittedName>
</protein>
<dbReference type="Proteomes" id="UP000238296">
    <property type="component" value="Unassembled WGS sequence"/>
</dbReference>